<dbReference type="PANTHER" id="PTHR13439:SF0">
    <property type="entry name" value="TOPOISOMERASE I DAMAGE AFFECTED PROTEIN 4"/>
    <property type="match status" value="1"/>
</dbReference>
<comment type="subcellular location">
    <subcellularLocation>
        <location evidence="1">Membrane</location>
        <topology evidence="1">Multi-pass membrane protein</topology>
    </subcellularLocation>
</comment>
<comment type="caution">
    <text evidence="8">The sequence shown here is derived from an EMBL/GenBank/DDBJ whole genome shotgun (WGS) entry which is preliminary data.</text>
</comment>
<evidence type="ECO:0000313" key="9">
    <source>
        <dbReference type="Proteomes" id="UP001454036"/>
    </source>
</evidence>
<evidence type="ECO:0000256" key="3">
    <source>
        <dbReference type="ARBA" id="ARBA00022989"/>
    </source>
</evidence>
<dbReference type="EMBL" id="BAABME010002627">
    <property type="protein sequence ID" value="GAA0155457.1"/>
    <property type="molecule type" value="Genomic_DNA"/>
</dbReference>
<keyword evidence="2 5" id="KW-0812">Transmembrane</keyword>
<feature type="transmembrane region" description="Helical" evidence="6">
    <location>
        <begin position="199"/>
        <end position="221"/>
    </location>
</feature>
<keyword evidence="3 6" id="KW-1133">Transmembrane helix</keyword>
<keyword evidence="4 5" id="KW-0472">Membrane</keyword>
<dbReference type="Pfam" id="PF03798">
    <property type="entry name" value="TRAM_LAG1_CLN8"/>
    <property type="match status" value="1"/>
</dbReference>
<name>A0AAV3PZS6_LITER</name>
<evidence type="ECO:0000256" key="2">
    <source>
        <dbReference type="ARBA" id="ARBA00022692"/>
    </source>
</evidence>
<feature type="transmembrane region" description="Helical" evidence="6">
    <location>
        <begin position="113"/>
        <end position="133"/>
    </location>
</feature>
<evidence type="ECO:0000256" key="1">
    <source>
        <dbReference type="ARBA" id="ARBA00004141"/>
    </source>
</evidence>
<dbReference type="AlphaFoldDB" id="A0AAV3PZS6"/>
<dbReference type="GO" id="GO:0055088">
    <property type="term" value="P:lipid homeostasis"/>
    <property type="evidence" value="ECO:0007669"/>
    <property type="project" value="TreeGrafter"/>
</dbReference>
<reference evidence="8 9" key="1">
    <citation type="submission" date="2024-01" db="EMBL/GenBank/DDBJ databases">
        <title>The complete chloroplast genome sequence of Lithospermum erythrorhizon: insights into the phylogenetic relationship among Boraginaceae species and the maternal lineages of purple gromwells.</title>
        <authorList>
            <person name="Okada T."/>
            <person name="Watanabe K."/>
        </authorList>
    </citation>
    <scope>NUCLEOTIDE SEQUENCE [LARGE SCALE GENOMIC DNA]</scope>
</reference>
<dbReference type="InterPro" id="IPR050846">
    <property type="entry name" value="TLCD"/>
</dbReference>
<protein>
    <submittedName>
        <fullName evidence="8">Transferase</fullName>
    </submittedName>
</protein>
<feature type="transmembrane region" description="Helical" evidence="6">
    <location>
        <begin position="73"/>
        <end position="93"/>
    </location>
</feature>
<sequence length="271" mass="30476">MLGFYVSVGLMMNIAGHNNLGKEMHWLTSIFAGIVMCKIVYDLTGAISPFFFKGYAKLNSAQKVEWKNRGFSTFHAIVVAVASLCLLLVSDLFSESSQSELIVNRTSNVSDSILGVSIGYFLTDLAMILYHFPALGGVEYVLHHGLSMFAIIQSLLSGQALIYILMVLFSESTTPFINLRWYLDVAGKKSSKLYVGNGVALFFGWLIARIILFIYLFFHIYVHFDQVKKIYPLGFYTLLTVAPILVVMNVNWFWKITKGLVKTLKKARYSA</sequence>
<keyword evidence="8" id="KW-0808">Transferase</keyword>
<evidence type="ECO:0000256" key="6">
    <source>
        <dbReference type="SAM" id="Phobius"/>
    </source>
</evidence>
<dbReference type="GO" id="GO:0016020">
    <property type="term" value="C:membrane"/>
    <property type="evidence" value="ECO:0007669"/>
    <property type="project" value="UniProtKB-SubCell"/>
</dbReference>
<gene>
    <name evidence="8" type="ORF">LIER_13179</name>
</gene>
<evidence type="ECO:0000313" key="8">
    <source>
        <dbReference type="EMBL" id="GAA0155457.1"/>
    </source>
</evidence>
<dbReference type="GO" id="GO:0016740">
    <property type="term" value="F:transferase activity"/>
    <property type="evidence" value="ECO:0007669"/>
    <property type="project" value="UniProtKB-KW"/>
</dbReference>
<feature type="domain" description="TLC" evidence="7">
    <location>
        <begin position="61"/>
        <end position="265"/>
    </location>
</feature>
<accession>A0AAV3PZS6</accession>
<dbReference type="PANTHER" id="PTHR13439">
    <property type="entry name" value="CT120 PROTEIN"/>
    <property type="match status" value="1"/>
</dbReference>
<proteinExistence type="predicted"/>
<evidence type="ECO:0000256" key="5">
    <source>
        <dbReference type="PROSITE-ProRule" id="PRU00205"/>
    </source>
</evidence>
<keyword evidence="9" id="KW-1185">Reference proteome</keyword>
<dbReference type="GO" id="GO:0005783">
    <property type="term" value="C:endoplasmic reticulum"/>
    <property type="evidence" value="ECO:0007669"/>
    <property type="project" value="TreeGrafter"/>
</dbReference>
<dbReference type="InterPro" id="IPR006634">
    <property type="entry name" value="TLC-dom"/>
</dbReference>
<evidence type="ECO:0000256" key="4">
    <source>
        <dbReference type="ARBA" id="ARBA00023136"/>
    </source>
</evidence>
<dbReference type="PROSITE" id="PS50922">
    <property type="entry name" value="TLC"/>
    <property type="match status" value="1"/>
</dbReference>
<feature type="transmembrane region" description="Helical" evidence="6">
    <location>
        <begin position="233"/>
        <end position="254"/>
    </location>
</feature>
<feature type="transmembrane region" description="Helical" evidence="6">
    <location>
        <begin position="26"/>
        <end position="52"/>
    </location>
</feature>
<dbReference type="Proteomes" id="UP001454036">
    <property type="component" value="Unassembled WGS sequence"/>
</dbReference>
<feature type="transmembrane region" description="Helical" evidence="6">
    <location>
        <begin position="145"/>
        <end position="169"/>
    </location>
</feature>
<organism evidence="8 9">
    <name type="scientific">Lithospermum erythrorhizon</name>
    <name type="common">Purple gromwell</name>
    <name type="synonym">Lithospermum officinale var. erythrorhizon</name>
    <dbReference type="NCBI Taxonomy" id="34254"/>
    <lineage>
        <taxon>Eukaryota</taxon>
        <taxon>Viridiplantae</taxon>
        <taxon>Streptophyta</taxon>
        <taxon>Embryophyta</taxon>
        <taxon>Tracheophyta</taxon>
        <taxon>Spermatophyta</taxon>
        <taxon>Magnoliopsida</taxon>
        <taxon>eudicotyledons</taxon>
        <taxon>Gunneridae</taxon>
        <taxon>Pentapetalae</taxon>
        <taxon>asterids</taxon>
        <taxon>lamiids</taxon>
        <taxon>Boraginales</taxon>
        <taxon>Boraginaceae</taxon>
        <taxon>Boraginoideae</taxon>
        <taxon>Lithospermeae</taxon>
        <taxon>Lithospermum</taxon>
    </lineage>
</organism>
<evidence type="ECO:0000259" key="7">
    <source>
        <dbReference type="PROSITE" id="PS50922"/>
    </source>
</evidence>
<dbReference type="SMART" id="SM00724">
    <property type="entry name" value="TLC"/>
    <property type="match status" value="1"/>
</dbReference>